<comment type="caution">
    <text evidence="2">The sequence shown here is derived from an EMBL/GenBank/DDBJ whole genome shotgun (WGS) entry which is preliminary data.</text>
</comment>
<evidence type="ECO:0000256" key="1">
    <source>
        <dbReference type="SAM" id="SignalP"/>
    </source>
</evidence>
<proteinExistence type="predicted"/>
<sequence length="198" mass="22282">MRYRAILLTLLVTCLVSCLSTPPPLKALPAQPGTLTLDDFSISAPDEEGWYLAHEDPNEIQLVRKGTSGDETYAIQAWSIRLPQFFNDEAFVSFIMDRITHNTDETRFIAKKHQALIVNTRHGTCVKFMSVHETLSARKRSGNPGPILLEVVGITCRNPYQPTDGAHLVYSNRHRPGNKDFMLASRAQSLFDSLDFIH</sequence>
<reference evidence="2 3" key="1">
    <citation type="submission" date="2019-03" db="EMBL/GenBank/DDBJ databases">
        <title>Genomic Encyclopedia of Type Strains, Phase IV (KMG-IV): sequencing the most valuable type-strain genomes for metagenomic binning, comparative biology and taxonomic classification.</title>
        <authorList>
            <person name="Goeker M."/>
        </authorList>
    </citation>
    <scope>NUCLEOTIDE SEQUENCE [LARGE SCALE GENOMIC DNA]</scope>
    <source>
        <strain evidence="2 3">DSM 19610</strain>
    </source>
</reference>
<dbReference type="RefSeq" id="WP_132970906.1">
    <property type="nucleotide sequence ID" value="NZ_SMFX01000001.1"/>
</dbReference>
<keyword evidence="1" id="KW-0732">Signal</keyword>
<dbReference type="AlphaFoldDB" id="A0A4R1H737"/>
<feature type="chain" id="PRO_5020700897" evidence="1">
    <location>
        <begin position="28"/>
        <end position="198"/>
    </location>
</feature>
<gene>
    <name evidence="2" type="ORF">DFR30_0208</name>
</gene>
<organism evidence="2 3">
    <name type="scientific">Thiogranum longum</name>
    <dbReference type="NCBI Taxonomy" id="1537524"/>
    <lineage>
        <taxon>Bacteria</taxon>
        <taxon>Pseudomonadati</taxon>
        <taxon>Pseudomonadota</taxon>
        <taxon>Gammaproteobacteria</taxon>
        <taxon>Chromatiales</taxon>
        <taxon>Ectothiorhodospiraceae</taxon>
        <taxon>Thiogranum</taxon>
    </lineage>
</organism>
<evidence type="ECO:0000313" key="2">
    <source>
        <dbReference type="EMBL" id="TCK16988.1"/>
    </source>
</evidence>
<dbReference type="EMBL" id="SMFX01000001">
    <property type="protein sequence ID" value="TCK16988.1"/>
    <property type="molecule type" value="Genomic_DNA"/>
</dbReference>
<feature type="signal peptide" evidence="1">
    <location>
        <begin position="1"/>
        <end position="27"/>
    </location>
</feature>
<accession>A0A4R1H737</accession>
<name>A0A4R1H737_9GAMM</name>
<dbReference type="OrthoDB" id="5293612at2"/>
<protein>
    <submittedName>
        <fullName evidence="2">Uncharacterized protein</fullName>
    </submittedName>
</protein>
<dbReference type="Proteomes" id="UP000295707">
    <property type="component" value="Unassembled WGS sequence"/>
</dbReference>
<keyword evidence="3" id="KW-1185">Reference proteome</keyword>
<evidence type="ECO:0000313" key="3">
    <source>
        <dbReference type="Proteomes" id="UP000295707"/>
    </source>
</evidence>